<dbReference type="AlphaFoldDB" id="A0A8J2VB45"/>
<name>A0A8J2VB45_9FLAO</name>
<feature type="domain" description="HTH cro/C1-type" evidence="2">
    <location>
        <begin position="11"/>
        <end position="65"/>
    </location>
</feature>
<dbReference type="Pfam" id="PF01381">
    <property type="entry name" value="HTH_3"/>
    <property type="match status" value="1"/>
</dbReference>
<dbReference type="Gene3D" id="1.10.260.40">
    <property type="entry name" value="lambda repressor-like DNA-binding domains"/>
    <property type="match status" value="1"/>
</dbReference>
<sequence length="276" mass="31299">MMKQPELGQKILDLRKKKGLTQEDLVEKCNINVRTIQRIEAGEVSPRPYTIKAILAALDYDFEAMNQPSQSMLNINQLLIAPEKVNYTIKTLTIACVFGGLYFLLGFPEFYADWSRMTETEIPYPASIYILLKVFILISVEFFIKGFWVLGVELQNTLLKFSSLVLIVFSALIYIYDITSIFIEIIPVEYFMSGMSMSFGAIGILFGIGILKLKDQLGNTALVTGIVEIITALLFFSVFLAWLGYILMIPLILLEIILLYKAMELIKNDKTHPHNA</sequence>
<dbReference type="InterPro" id="IPR010982">
    <property type="entry name" value="Lambda_DNA-bd_dom_sf"/>
</dbReference>
<dbReference type="SUPFAM" id="SSF47413">
    <property type="entry name" value="lambda repressor-like DNA-binding domains"/>
    <property type="match status" value="1"/>
</dbReference>
<organism evidence="3 4">
    <name type="scientific">Planktosalinus lacus</name>
    <dbReference type="NCBI Taxonomy" id="1526573"/>
    <lineage>
        <taxon>Bacteria</taxon>
        <taxon>Pseudomonadati</taxon>
        <taxon>Bacteroidota</taxon>
        <taxon>Flavobacteriia</taxon>
        <taxon>Flavobacteriales</taxon>
        <taxon>Flavobacteriaceae</taxon>
        <taxon>Planktosalinus</taxon>
    </lineage>
</organism>
<comment type="caution">
    <text evidence="3">The sequence shown here is derived from an EMBL/GenBank/DDBJ whole genome shotgun (WGS) entry which is preliminary data.</text>
</comment>
<dbReference type="EMBL" id="BMGK01000007">
    <property type="protein sequence ID" value="GGD95758.1"/>
    <property type="molecule type" value="Genomic_DNA"/>
</dbReference>
<dbReference type="PROSITE" id="PS50943">
    <property type="entry name" value="HTH_CROC1"/>
    <property type="match status" value="1"/>
</dbReference>
<feature type="transmembrane region" description="Helical" evidence="1">
    <location>
        <begin position="87"/>
        <end position="107"/>
    </location>
</feature>
<reference evidence="3" key="1">
    <citation type="journal article" date="2014" name="Int. J. Syst. Evol. Microbiol.">
        <title>Complete genome sequence of Corynebacterium casei LMG S-19264T (=DSM 44701T), isolated from a smear-ripened cheese.</title>
        <authorList>
            <consortium name="US DOE Joint Genome Institute (JGI-PGF)"/>
            <person name="Walter F."/>
            <person name="Albersmeier A."/>
            <person name="Kalinowski J."/>
            <person name="Ruckert C."/>
        </authorList>
    </citation>
    <scope>NUCLEOTIDE SEQUENCE</scope>
    <source>
        <strain evidence="3">CGMCC 1.12924</strain>
    </source>
</reference>
<evidence type="ECO:0000256" key="1">
    <source>
        <dbReference type="SAM" id="Phobius"/>
    </source>
</evidence>
<reference evidence="3" key="2">
    <citation type="submission" date="2020-09" db="EMBL/GenBank/DDBJ databases">
        <authorList>
            <person name="Sun Q."/>
            <person name="Zhou Y."/>
        </authorList>
    </citation>
    <scope>NUCLEOTIDE SEQUENCE</scope>
    <source>
        <strain evidence="3">CGMCC 1.12924</strain>
    </source>
</reference>
<gene>
    <name evidence="3" type="ORF">GCM10011312_19270</name>
</gene>
<dbReference type="SMART" id="SM00530">
    <property type="entry name" value="HTH_XRE"/>
    <property type="match status" value="1"/>
</dbReference>
<evidence type="ECO:0000313" key="4">
    <source>
        <dbReference type="Proteomes" id="UP000652231"/>
    </source>
</evidence>
<keyword evidence="1" id="KW-0472">Membrane</keyword>
<dbReference type="RefSeq" id="WP_188441959.1">
    <property type="nucleotide sequence ID" value="NZ_BMGK01000007.1"/>
</dbReference>
<dbReference type="GO" id="GO:0003677">
    <property type="term" value="F:DNA binding"/>
    <property type="evidence" value="ECO:0007669"/>
    <property type="project" value="InterPro"/>
</dbReference>
<evidence type="ECO:0000259" key="2">
    <source>
        <dbReference type="PROSITE" id="PS50943"/>
    </source>
</evidence>
<feature type="transmembrane region" description="Helical" evidence="1">
    <location>
        <begin position="127"/>
        <end position="150"/>
    </location>
</feature>
<accession>A0A8J2VB45</accession>
<evidence type="ECO:0000313" key="3">
    <source>
        <dbReference type="EMBL" id="GGD95758.1"/>
    </source>
</evidence>
<feature type="transmembrane region" description="Helical" evidence="1">
    <location>
        <begin position="157"/>
        <end position="176"/>
    </location>
</feature>
<keyword evidence="1" id="KW-1133">Transmembrane helix</keyword>
<dbReference type="InterPro" id="IPR001387">
    <property type="entry name" value="Cro/C1-type_HTH"/>
</dbReference>
<keyword evidence="4" id="KW-1185">Reference proteome</keyword>
<dbReference type="Proteomes" id="UP000652231">
    <property type="component" value="Unassembled WGS sequence"/>
</dbReference>
<feature type="transmembrane region" description="Helical" evidence="1">
    <location>
        <begin position="188"/>
        <end position="210"/>
    </location>
</feature>
<keyword evidence="1" id="KW-0812">Transmembrane</keyword>
<feature type="transmembrane region" description="Helical" evidence="1">
    <location>
        <begin position="217"/>
        <end position="236"/>
    </location>
</feature>
<proteinExistence type="predicted"/>
<protein>
    <recommendedName>
        <fullName evidence="2">HTH cro/C1-type domain-containing protein</fullName>
    </recommendedName>
</protein>
<dbReference type="CDD" id="cd00093">
    <property type="entry name" value="HTH_XRE"/>
    <property type="match status" value="1"/>
</dbReference>
<feature type="transmembrane region" description="Helical" evidence="1">
    <location>
        <begin position="242"/>
        <end position="260"/>
    </location>
</feature>